<proteinExistence type="predicted"/>
<keyword evidence="1" id="KW-0175">Coiled coil</keyword>
<evidence type="ECO:0000313" key="3">
    <source>
        <dbReference type="Proteomes" id="UP001529510"/>
    </source>
</evidence>
<keyword evidence="3" id="KW-1185">Reference proteome</keyword>
<feature type="non-terminal residue" evidence="2">
    <location>
        <position position="60"/>
    </location>
</feature>
<feature type="non-terminal residue" evidence="2">
    <location>
        <position position="1"/>
    </location>
</feature>
<organism evidence="2 3">
    <name type="scientific">Cirrhinus mrigala</name>
    <name type="common">Mrigala</name>
    <dbReference type="NCBI Taxonomy" id="683832"/>
    <lineage>
        <taxon>Eukaryota</taxon>
        <taxon>Metazoa</taxon>
        <taxon>Chordata</taxon>
        <taxon>Craniata</taxon>
        <taxon>Vertebrata</taxon>
        <taxon>Euteleostomi</taxon>
        <taxon>Actinopterygii</taxon>
        <taxon>Neopterygii</taxon>
        <taxon>Teleostei</taxon>
        <taxon>Ostariophysi</taxon>
        <taxon>Cypriniformes</taxon>
        <taxon>Cyprinidae</taxon>
        <taxon>Labeoninae</taxon>
        <taxon>Labeonini</taxon>
        <taxon>Cirrhinus</taxon>
    </lineage>
</organism>
<protein>
    <submittedName>
        <fullName evidence="2">Uncharacterized protein</fullName>
    </submittedName>
</protein>
<reference evidence="2 3" key="1">
    <citation type="submission" date="2024-05" db="EMBL/GenBank/DDBJ databases">
        <title>Genome sequencing and assembly of Indian major carp, Cirrhinus mrigala (Hamilton, 1822).</title>
        <authorList>
            <person name="Mohindra V."/>
            <person name="Chowdhury L.M."/>
            <person name="Lal K."/>
            <person name="Jena J.K."/>
        </authorList>
    </citation>
    <scope>NUCLEOTIDE SEQUENCE [LARGE SCALE GENOMIC DNA]</scope>
    <source>
        <strain evidence="2">CM1030</strain>
        <tissue evidence="2">Blood</tissue>
    </source>
</reference>
<evidence type="ECO:0000256" key="1">
    <source>
        <dbReference type="SAM" id="Coils"/>
    </source>
</evidence>
<dbReference type="EMBL" id="JAMKFB020000020">
    <property type="protein sequence ID" value="KAL0165422.1"/>
    <property type="molecule type" value="Genomic_DNA"/>
</dbReference>
<name>A0ABD0NU88_CIRMR</name>
<accession>A0ABD0NU88</accession>
<sequence length="60" mass="6918">AGPPHAAASSDQQQELMRIRAELEKKNVQYEEEFSELKGLKKELRDAEGQYLTLQKEILM</sequence>
<gene>
    <name evidence="2" type="ORF">M9458_041175</name>
</gene>
<feature type="coiled-coil region" evidence="1">
    <location>
        <begin position="9"/>
        <end position="57"/>
    </location>
</feature>
<dbReference type="AlphaFoldDB" id="A0ABD0NU88"/>
<comment type="caution">
    <text evidence="2">The sequence shown here is derived from an EMBL/GenBank/DDBJ whole genome shotgun (WGS) entry which is preliminary data.</text>
</comment>
<evidence type="ECO:0000313" key="2">
    <source>
        <dbReference type="EMBL" id="KAL0165422.1"/>
    </source>
</evidence>
<dbReference type="Proteomes" id="UP001529510">
    <property type="component" value="Unassembled WGS sequence"/>
</dbReference>